<evidence type="ECO:0000259" key="3">
    <source>
        <dbReference type="PROSITE" id="PS50110"/>
    </source>
</evidence>
<protein>
    <submittedName>
        <fullName evidence="5">Response regulator transcription factor</fullName>
    </submittedName>
</protein>
<dbReference type="Proteomes" id="UP000321580">
    <property type="component" value="Unassembled WGS sequence"/>
</dbReference>
<comment type="caution">
    <text evidence="5">The sequence shown here is derived from an EMBL/GenBank/DDBJ whole genome shotgun (WGS) entry which is preliminary data.</text>
</comment>
<dbReference type="Gene3D" id="2.40.50.1020">
    <property type="entry name" value="LytTr DNA-binding domain"/>
    <property type="match status" value="1"/>
</dbReference>
<dbReference type="SMART" id="SM00850">
    <property type="entry name" value="LytTR"/>
    <property type="match status" value="1"/>
</dbReference>
<accession>A0A5C6S228</accession>
<dbReference type="PROSITE" id="PS50110">
    <property type="entry name" value="RESPONSE_REGULATORY"/>
    <property type="match status" value="1"/>
</dbReference>
<dbReference type="OrthoDB" id="2168082at2"/>
<name>A0A5C6S228_9BACT</name>
<evidence type="ECO:0000256" key="2">
    <source>
        <dbReference type="PROSITE-ProRule" id="PRU00169"/>
    </source>
</evidence>
<keyword evidence="2" id="KW-0597">Phosphoprotein</keyword>
<evidence type="ECO:0000259" key="4">
    <source>
        <dbReference type="PROSITE" id="PS50930"/>
    </source>
</evidence>
<dbReference type="Pfam" id="PF04397">
    <property type="entry name" value="LytTR"/>
    <property type="match status" value="1"/>
</dbReference>
<dbReference type="GO" id="GO:0000156">
    <property type="term" value="F:phosphorelay response regulator activity"/>
    <property type="evidence" value="ECO:0007669"/>
    <property type="project" value="TreeGrafter"/>
</dbReference>
<gene>
    <name evidence="5" type="ORF">FRY97_02580</name>
</gene>
<dbReference type="InterPro" id="IPR039420">
    <property type="entry name" value="WalR-like"/>
</dbReference>
<proteinExistence type="predicted"/>
<feature type="domain" description="Response regulatory" evidence="3">
    <location>
        <begin position="5"/>
        <end position="118"/>
    </location>
</feature>
<dbReference type="PROSITE" id="PS50930">
    <property type="entry name" value="HTH_LYTTR"/>
    <property type="match status" value="1"/>
</dbReference>
<dbReference type="InterPro" id="IPR007492">
    <property type="entry name" value="LytTR_DNA-bd_dom"/>
</dbReference>
<keyword evidence="6" id="KW-1185">Reference proteome</keyword>
<dbReference type="InterPro" id="IPR011006">
    <property type="entry name" value="CheY-like_superfamily"/>
</dbReference>
<reference evidence="5 6" key="1">
    <citation type="submission" date="2019-08" db="EMBL/GenBank/DDBJ databases">
        <title>Genome of Phaeodactylibacter luteus.</title>
        <authorList>
            <person name="Bowman J.P."/>
        </authorList>
    </citation>
    <scope>NUCLEOTIDE SEQUENCE [LARGE SCALE GENOMIC DNA]</scope>
    <source>
        <strain evidence="5 6">KCTC 42180</strain>
    </source>
</reference>
<dbReference type="EMBL" id="VOOR01000004">
    <property type="protein sequence ID" value="TXB68285.1"/>
    <property type="molecule type" value="Genomic_DNA"/>
</dbReference>
<feature type="modified residue" description="4-aspartylphosphate" evidence="2">
    <location>
        <position position="57"/>
    </location>
</feature>
<dbReference type="AlphaFoldDB" id="A0A5C6S228"/>
<evidence type="ECO:0000313" key="6">
    <source>
        <dbReference type="Proteomes" id="UP000321580"/>
    </source>
</evidence>
<evidence type="ECO:0000256" key="1">
    <source>
        <dbReference type="ARBA" id="ARBA00023125"/>
    </source>
</evidence>
<organism evidence="5 6">
    <name type="scientific">Phaeodactylibacter luteus</name>
    <dbReference type="NCBI Taxonomy" id="1564516"/>
    <lineage>
        <taxon>Bacteria</taxon>
        <taxon>Pseudomonadati</taxon>
        <taxon>Bacteroidota</taxon>
        <taxon>Saprospiria</taxon>
        <taxon>Saprospirales</taxon>
        <taxon>Haliscomenobacteraceae</taxon>
        <taxon>Phaeodactylibacter</taxon>
    </lineage>
</organism>
<dbReference type="SMART" id="SM00448">
    <property type="entry name" value="REC"/>
    <property type="match status" value="1"/>
</dbReference>
<sequence>MAMINAVIIDDEEHARLTLSAKLGQYCPEVQVTGLAADADAGQELIEAHRPDLVFLDVAMPGDSGFDLLQRLESVDFEIIFVTGFDHYAIDAISVCAIGYLLKPIQQEALIQTVHRAVERIRQRQDHERNIRLLENLQQPGQQSNKIGIPVESGLVFIAVGEVVRCDAYQGVTKVVRLNKAPDLLSAYPIGEFVRLLEPYGFFLAHRSHLVNLSHIVQYSREGYVIMEDGAKVPVSKRKRSEFLQRLTRL</sequence>
<dbReference type="SUPFAM" id="SSF52172">
    <property type="entry name" value="CheY-like"/>
    <property type="match status" value="1"/>
</dbReference>
<feature type="domain" description="HTH LytTR-type" evidence="4">
    <location>
        <begin position="189"/>
        <end position="249"/>
    </location>
</feature>
<dbReference type="PANTHER" id="PTHR48111">
    <property type="entry name" value="REGULATOR OF RPOS"/>
    <property type="match status" value="1"/>
</dbReference>
<dbReference type="GO" id="GO:0032993">
    <property type="term" value="C:protein-DNA complex"/>
    <property type="evidence" value="ECO:0007669"/>
    <property type="project" value="TreeGrafter"/>
</dbReference>
<dbReference type="PANTHER" id="PTHR48111:SF69">
    <property type="entry name" value="RESPONSE REGULATOR RECEIVER"/>
    <property type="match status" value="1"/>
</dbReference>
<keyword evidence="1" id="KW-0238">DNA-binding</keyword>
<evidence type="ECO:0000313" key="5">
    <source>
        <dbReference type="EMBL" id="TXB68285.1"/>
    </source>
</evidence>
<dbReference type="Gene3D" id="3.40.50.2300">
    <property type="match status" value="1"/>
</dbReference>
<dbReference type="GO" id="GO:0005829">
    <property type="term" value="C:cytosol"/>
    <property type="evidence" value="ECO:0007669"/>
    <property type="project" value="TreeGrafter"/>
</dbReference>
<dbReference type="Pfam" id="PF00072">
    <property type="entry name" value="Response_reg"/>
    <property type="match status" value="1"/>
</dbReference>
<dbReference type="InterPro" id="IPR001789">
    <property type="entry name" value="Sig_transdc_resp-reg_receiver"/>
</dbReference>
<dbReference type="GO" id="GO:0000976">
    <property type="term" value="F:transcription cis-regulatory region binding"/>
    <property type="evidence" value="ECO:0007669"/>
    <property type="project" value="TreeGrafter"/>
</dbReference>
<dbReference type="GO" id="GO:0006355">
    <property type="term" value="P:regulation of DNA-templated transcription"/>
    <property type="evidence" value="ECO:0007669"/>
    <property type="project" value="TreeGrafter"/>
</dbReference>